<dbReference type="Proteomes" id="UP000728185">
    <property type="component" value="Unassembled WGS sequence"/>
</dbReference>
<proteinExistence type="predicted"/>
<feature type="compositionally biased region" description="Polar residues" evidence="1">
    <location>
        <begin position="24"/>
        <end position="33"/>
    </location>
</feature>
<organism evidence="2 3">
    <name type="scientific">Fasciolopsis buskii</name>
    <dbReference type="NCBI Taxonomy" id="27845"/>
    <lineage>
        <taxon>Eukaryota</taxon>
        <taxon>Metazoa</taxon>
        <taxon>Spiralia</taxon>
        <taxon>Lophotrochozoa</taxon>
        <taxon>Platyhelminthes</taxon>
        <taxon>Trematoda</taxon>
        <taxon>Digenea</taxon>
        <taxon>Plagiorchiida</taxon>
        <taxon>Echinostomata</taxon>
        <taxon>Echinostomatoidea</taxon>
        <taxon>Fasciolidae</taxon>
        <taxon>Fasciolopsis</taxon>
    </lineage>
</organism>
<name>A0A8E0RLN9_9TREM</name>
<evidence type="ECO:0000313" key="3">
    <source>
        <dbReference type="Proteomes" id="UP000728185"/>
    </source>
</evidence>
<evidence type="ECO:0000256" key="1">
    <source>
        <dbReference type="SAM" id="MobiDB-lite"/>
    </source>
</evidence>
<feature type="compositionally biased region" description="Low complexity" evidence="1">
    <location>
        <begin position="256"/>
        <end position="268"/>
    </location>
</feature>
<sequence length="580" mass="63193">MDPKVTGPSKKRQRFFNNSEKDQPTTQSSDTPVQTQATMLVGADQCQQTQQKPELTDLTVDACENTMNPVHQLFAPCKGNHAVCMTNTSKVQPTNLHCTQHFIASSCWPLGAHPSVPNFYGKRSLWYSNSNPCPHTAPAVSRPCCNTHSCPTCAFGMSSCAKASPDEYWFPYDYHHLCSSGSSHEHTPSGDCCLSSMHNSMCYNCQRYKQLGPTRGTCNSFEWTTIPVGYCGAATADAAYPRLVRVPWKEGSLPNGSSNTTGTYPYTGSGSGGPTEGSEIPYCYACLAKRYTELTCKKPAFMARDHPVHSSGLFAQTFAPKRDTVDFAVSNWCNSQKRPTHIPVGSVKPPGVGNNPPDLNGMTATAAPHPPDMSNLGMTNAVGPPALASQMIRVMPTQITMPTVIPGPNQTNNWVCHTLPTTIFKSTNAATCDGIQSMHLNHSHVAHNTLQPCANLNTPDVSQQETTVQQTTTNKMAATAITTCTQADVAFGVDALAAQKECPMRWKTPQVSQQATLDCHRVPQPVAEITTVEQKLPWEVTEADFKAPDADKSLQQNYYGVSLYRENANEVHYVLCRLGM</sequence>
<comment type="caution">
    <text evidence="2">The sequence shown here is derived from an EMBL/GenBank/DDBJ whole genome shotgun (WGS) entry which is preliminary data.</text>
</comment>
<feature type="region of interest" description="Disordered" evidence="1">
    <location>
        <begin position="1"/>
        <end position="33"/>
    </location>
</feature>
<dbReference type="AlphaFoldDB" id="A0A8E0RLN9"/>
<feature type="region of interest" description="Disordered" evidence="1">
    <location>
        <begin position="251"/>
        <end position="275"/>
    </location>
</feature>
<evidence type="ECO:0000313" key="2">
    <source>
        <dbReference type="EMBL" id="KAA0186998.1"/>
    </source>
</evidence>
<dbReference type="EMBL" id="LUCM01009439">
    <property type="protein sequence ID" value="KAA0186998.1"/>
    <property type="molecule type" value="Genomic_DNA"/>
</dbReference>
<reference evidence="2" key="1">
    <citation type="submission" date="2019-05" db="EMBL/GenBank/DDBJ databases">
        <title>Annotation for the trematode Fasciolopsis buski.</title>
        <authorList>
            <person name="Choi Y.-J."/>
        </authorList>
    </citation>
    <scope>NUCLEOTIDE SEQUENCE</scope>
    <source>
        <strain evidence="2">HT</strain>
        <tissue evidence="2">Whole worm</tissue>
    </source>
</reference>
<protein>
    <submittedName>
        <fullName evidence="2">Uncharacterized protein</fullName>
    </submittedName>
</protein>
<accession>A0A8E0RLN9</accession>
<dbReference type="OrthoDB" id="6272119at2759"/>
<keyword evidence="3" id="KW-1185">Reference proteome</keyword>
<gene>
    <name evidence="2" type="ORF">FBUS_03704</name>
</gene>